<dbReference type="GO" id="GO:0016787">
    <property type="term" value="F:hydrolase activity"/>
    <property type="evidence" value="ECO:0007669"/>
    <property type="project" value="UniProtKB-KW"/>
</dbReference>
<dbReference type="SUPFAM" id="SSF51004">
    <property type="entry name" value="C-terminal (heme d1) domain of cytochrome cd1-nitrite reductase"/>
    <property type="match status" value="1"/>
</dbReference>
<dbReference type="PANTHER" id="PTHR30344:SF1">
    <property type="entry name" value="6-PHOSPHOGLUCONOLACTONASE"/>
    <property type="match status" value="1"/>
</dbReference>
<evidence type="ECO:0000313" key="3">
    <source>
        <dbReference type="Proteomes" id="UP001597191"/>
    </source>
</evidence>
<reference evidence="3" key="1">
    <citation type="journal article" date="2019" name="Int. J. Syst. Evol. Microbiol.">
        <title>The Global Catalogue of Microorganisms (GCM) 10K type strain sequencing project: providing services to taxonomists for standard genome sequencing and annotation.</title>
        <authorList>
            <consortium name="The Broad Institute Genomics Platform"/>
            <consortium name="The Broad Institute Genome Sequencing Center for Infectious Disease"/>
            <person name="Wu L."/>
            <person name="Ma J."/>
        </authorList>
    </citation>
    <scope>NUCLEOTIDE SEQUENCE [LARGE SCALE GENOMIC DNA]</scope>
    <source>
        <strain evidence="3">CCM 8937</strain>
    </source>
</reference>
<dbReference type="PANTHER" id="PTHR30344">
    <property type="entry name" value="6-PHOSPHOGLUCONOLACTONASE-RELATED"/>
    <property type="match status" value="1"/>
</dbReference>
<dbReference type="InterPro" id="IPR019405">
    <property type="entry name" value="Lactonase_7-beta_prop"/>
</dbReference>
<name>A0ABW4BT35_9LACO</name>
<dbReference type="Pfam" id="PF10282">
    <property type="entry name" value="Lactonase"/>
    <property type="match status" value="1"/>
</dbReference>
<dbReference type="InterPro" id="IPR011048">
    <property type="entry name" value="Haem_d1_sf"/>
</dbReference>
<evidence type="ECO:0000313" key="2">
    <source>
        <dbReference type="EMBL" id="MFD1412157.1"/>
    </source>
</evidence>
<sequence>MQEKVFFGGYTRREGQGIYTAWLDTEKEEVSAPQSYINVPQATYLAISKRNILYTVSKNAAGDGGVSAYDLTGEQPTFINDVMAVGAPPAYVAIDEARQLVYGANYHKGQVLVYRILANGGLELASTTTHVGSGPRPEQDSAHVHFTDLTPDQRLAVCDLGIDELVTYDVSANGSLTKAATYRTEAGYGPRHLVFNPNGQVAYLLGELSSKVQVLRYDKATGAFELETTYDLIPADYTEHNGSAAIRISHDGRFLYASNRGHNSIAVFTVSADGLALQLIQRISSEGDFPRDFNLDPTEKFVICANQNTDNSTLYRRNPETGFLTKVQQDIVTPESVCVVFH</sequence>
<dbReference type="Proteomes" id="UP001597191">
    <property type="component" value="Unassembled WGS sequence"/>
</dbReference>
<keyword evidence="3" id="KW-1185">Reference proteome</keyword>
<dbReference type="EMBL" id="JBHTOH010000094">
    <property type="protein sequence ID" value="MFD1412157.1"/>
    <property type="molecule type" value="Genomic_DNA"/>
</dbReference>
<evidence type="ECO:0000256" key="1">
    <source>
        <dbReference type="ARBA" id="ARBA00005564"/>
    </source>
</evidence>
<dbReference type="Gene3D" id="2.130.10.10">
    <property type="entry name" value="YVTN repeat-like/Quinoprotein amine dehydrogenase"/>
    <property type="match status" value="1"/>
</dbReference>
<dbReference type="InterPro" id="IPR050282">
    <property type="entry name" value="Cycloisomerase_2"/>
</dbReference>
<protein>
    <submittedName>
        <fullName evidence="2">Lactonase family protein</fullName>
        <ecNumber evidence="2">3.1.1.-</ecNumber>
    </submittedName>
</protein>
<dbReference type="EC" id="3.1.1.-" evidence="2"/>
<comment type="caution">
    <text evidence="2">The sequence shown here is derived from an EMBL/GenBank/DDBJ whole genome shotgun (WGS) entry which is preliminary data.</text>
</comment>
<proteinExistence type="inferred from homology"/>
<organism evidence="2 3">
    <name type="scientific">Lapidilactobacillus gannanensis</name>
    <dbReference type="NCBI Taxonomy" id="2486002"/>
    <lineage>
        <taxon>Bacteria</taxon>
        <taxon>Bacillati</taxon>
        <taxon>Bacillota</taxon>
        <taxon>Bacilli</taxon>
        <taxon>Lactobacillales</taxon>
        <taxon>Lactobacillaceae</taxon>
        <taxon>Lapidilactobacillus</taxon>
    </lineage>
</organism>
<accession>A0ABW4BT35</accession>
<dbReference type="RefSeq" id="WP_125648182.1">
    <property type="nucleotide sequence ID" value="NZ_JBHTOH010000094.1"/>
</dbReference>
<dbReference type="InterPro" id="IPR015943">
    <property type="entry name" value="WD40/YVTN_repeat-like_dom_sf"/>
</dbReference>
<comment type="similarity">
    <text evidence="1">Belongs to the cycloisomerase 2 family.</text>
</comment>
<gene>
    <name evidence="2" type="ORF">ACFQ4R_11255</name>
</gene>
<keyword evidence="2" id="KW-0378">Hydrolase</keyword>